<evidence type="ECO:0000256" key="7">
    <source>
        <dbReference type="SAM" id="Phobius"/>
    </source>
</evidence>
<dbReference type="OrthoDB" id="9810445at2"/>
<keyword evidence="7" id="KW-0812">Transmembrane</keyword>
<dbReference type="Gene3D" id="3.30.2010.10">
    <property type="entry name" value="Metalloproteases ('zincins'), catalytic domain"/>
    <property type="match status" value="1"/>
</dbReference>
<organism evidence="9 10">
    <name type="scientific">Aquimixticola soesokkakensis</name>
    <dbReference type="NCBI Taxonomy" id="1519096"/>
    <lineage>
        <taxon>Bacteria</taxon>
        <taxon>Pseudomonadati</taxon>
        <taxon>Pseudomonadota</taxon>
        <taxon>Alphaproteobacteria</taxon>
        <taxon>Rhodobacterales</taxon>
        <taxon>Paracoccaceae</taxon>
        <taxon>Aquimixticola</taxon>
    </lineage>
</organism>
<evidence type="ECO:0000256" key="6">
    <source>
        <dbReference type="RuleBase" id="RU003983"/>
    </source>
</evidence>
<dbReference type="PANTHER" id="PTHR22726:SF1">
    <property type="entry name" value="METALLOENDOPEPTIDASE OMA1, MITOCHONDRIAL"/>
    <property type="match status" value="1"/>
</dbReference>
<reference evidence="9 10" key="1">
    <citation type="submission" date="2017-03" db="EMBL/GenBank/DDBJ databases">
        <authorList>
            <person name="Afonso C.L."/>
            <person name="Miller P.J."/>
            <person name="Scott M.A."/>
            <person name="Spackman E."/>
            <person name="Goraichik I."/>
            <person name="Dimitrov K.M."/>
            <person name="Suarez D.L."/>
            <person name="Swayne D.E."/>
        </authorList>
    </citation>
    <scope>NUCLEOTIDE SEQUENCE [LARGE SCALE GENOMIC DNA]</scope>
    <source>
        <strain evidence="9 10">CECT 8620</strain>
    </source>
</reference>
<evidence type="ECO:0000313" key="9">
    <source>
        <dbReference type="EMBL" id="SLN18881.1"/>
    </source>
</evidence>
<keyword evidence="5 6" id="KW-0482">Metalloprotease</keyword>
<dbReference type="InterPro" id="IPR001915">
    <property type="entry name" value="Peptidase_M48"/>
</dbReference>
<evidence type="ECO:0000313" key="10">
    <source>
        <dbReference type="Proteomes" id="UP000193862"/>
    </source>
</evidence>
<evidence type="ECO:0000256" key="2">
    <source>
        <dbReference type="ARBA" id="ARBA00022723"/>
    </source>
</evidence>
<comment type="cofactor">
    <cofactor evidence="6">
        <name>Zn(2+)</name>
        <dbReference type="ChEBI" id="CHEBI:29105"/>
    </cofactor>
    <text evidence="6">Binds 1 zinc ion per subunit.</text>
</comment>
<proteinExistence type="inferred from homology"/>
<evidence type="ECO:0000256" key="5">
    <source>
        <dbReference type="ARBA" id="ARBA00023049"/>
    </source>
</evidence>
<dbReference type="Proteomes" id="UP000193862">
    <property type="component" value="Unassembled WGS sequence"/>
</dbReference>
<dbReference type="Pfam" id="PF01435">
    <property type="entry name" value="Peptidase_M48"/>
    <property type="match status" value="1"/>
</dbReference>
<evidence type="ECO:0000256" key="1">
    <source>
        <dbReference type="ARBA" id="ARBA00022670"/>
    </source>
</evidence>
<dbReference type="PANTHER" id="PTHR22726">
    <property type="entry name" value="METALLOENDOPEPTIDASE OMA1"/>
    <property type="match status" value="1"/>
</dbReference>
<dbReference type="CDD" id="cd07332">
    <property type="entry name" value="M48C_Oma1_like"/>
    <property type="match status" value="1"/>
</dbReference>
<keyword evidence="7" id="KW-1133">Transmembrane helix</keyword>
<dbReference type="RefSeq" id="WP_085835140.1">
    <property type="nucleotide sequence ID" value="NZ_FWFS01000001.1"/>
</dbReference>
<dbReference type="AlphaFoldDB" id="A0A1Y5RJ91"/>
<keyword evidence="3 6" id="KW-0378">Hydrolase</keyword>
<keyword evidence="7" id="KW-0472">Membrane</keyword>
<evidence type="ECO:0000256" key="4">
    <source>
        <dbReference type="ARBA" id="ARBA00022833"/>
    </source>
</evidence>
<evidence type="ECO:0000256" key="3">
    <source>
        <dbReference type="ARBA" id="ARBA00022801"/>
    </source>
</evidence>
<keyword evidence="2" id="KW-0479">Metal-binding</keyword>
<evidence type="ECO:0000259" key="8">
    <source>
        <dbReference type="Pfam" id="PF01435"/>
    </source>
</evidence>
<protein>
    <submittedName>
        <fullName evidence="9">Metalloprotease LoiP</fullName>
        <ecNumber evidence="9">3.4.24.-</ecNumber>
    </submittedName>
</protein>
<keyword evidence="10" id="KW-1185">Reference proteome</keyword>
<gene>
    <name evidence="9" type="primary">loiP_1</name>
    <name evidence="9" type="ORF">AQS8620_00413</name>
</gene>
<keyword evidence="1 6" id="KW-0645">Protease</keyword>
<feature type="domain" description="Peptidase M48" evidence="8">
    <location>
        <begin position="214"/>
        <end position="384"/>
    </location>
</feature>
<dbReference type="EC" id="3.4.24.-" evidence="9"/>
<dbReference type="GO" id="GO:0016020">
    <property type="term" value="C:membrane"/>
    <property type="evidence" value="ECO:0007669"/>
    <property type="project" value="TreeGrafter"/>
</dbReference>
<accession>A0A1Y5RJ91</accession>
<feature type="transmembrane region" description="Helical" evidence="7">
    <location>
        <begin position="145"/>
        <end position="168"/>
    </location>
</feature>
<dbReference type="GO" id="GO:0051603">
    <property type="term" value="P:proteolysis involved in protein catabolic process"/>
    <property type="evidence" value="ECO:0007669"/>
    <property type="project" value="TreeGrafter"/>
</dbReference>
<comment type="similarity">
    <text evidence="6">Belongs to the peptidase M48 family.</text>
</comment>
<sequence>MTGGPWDLPPPDAPAQPALPIGMFCDGRTAALREVTLVLIEDSPASLLMREVATPVARSEGTSPADAAGQAAFSMEWPLAQLRRLPDQAGNSDPDDIGHHPTLVLTCTSAPLARLVVHHRGAIATILARAPALDARLPLRGKGRIAAWACAAVAAVALIIFGLVPLMANQLAAFLPPEGEKALGDKTYAQIRTAFGDEFFPLPECSDPAGLAAFQSMTERLVAQAEVPLDITFTVLDSDIVNAFALPGGRIVVFSGLIYESESADEVAAVIAHEIGHVVHRDPTRAALRTAGSFGVLGLLFGDFAGGSVVLMLANQVVEARYSQEAEAQADAFAHALLPKVGVSPAELAKLFEYLRDEYGEDSGIVKHFSSHPELGDRIAQARAAQAANPVPIQPLLSPSQEDAFFGICDEYGADDMPGGAFLRRIDDFFDED</sequence>
<keyword evidence="4 6" id="KW-0862">Zinc</keyword>
<name>A0A1Y5RJ91_9RHOB</name>
<dbReference type="InterPro" id="IPR051156">
    <property type="entry name" value="Mito/Outer_Membr_Metalloprot"/>
</dbReference>
<dbReference type="GO" id="GO:0004222">
    <property type="term" value="F:metalloendopeptidase activity"/>
    <property type="evidence" value="ECO:0007669"/>
    <property type="project" value="InterPro"/>
</dbReference>
<dbReference type="GO" id="GO:0046872">
    <property type="term" value="F:metal ion binding"/>
    <property type="evidence" value="ECO:0007669"/>
    <property type="project" value="UniProtKB-KW"/>
</dbReference>
<dbReference type="EMBL" id="FWFS01000001">
    <property type="protein sequence ID" value="SLN18881.1"/>
    <property type="molecule type" value="Genomic_DNA"/>
</dbReference>